<gene>
    <name evidence="2" type="ORF">DS834_01015</name>
</gene>
<evidence type="ECO:0000313" key="3">
    <source>
        <dbReference type="Proteomes" id="UP000283380"/>
    </source>
</evidence>
<keyword evidence="1" id="KW-1133">Transmembrane helix</keyword>
<dbReference type="RefSeq" id="WP_118896704.1">
    <property type="nucleotide sequence ID" value="NZ_QOCT01000009.1"/>
</dbReference>
<dbReference type="InterPro" id="IPR010026">
    <property type="entry name" value="Phage_holin_LL-H"/>
</dbReference>
<comment type="caution">
    <text evidence="2">The sequence shown here is derived from an EMBL/GenBank/DDBJ whole genome shotgun (WGS) entry which is preliminary data.</text>
</comment>
<accession>A0ABX9LWP6</accession>
<keyword evidence="1" id="KW-0472">Membrane</keyword>
<dbReference type="Proteomes" id="UP000283380">
    <property type="component" value="Unassembled WGS sequence"/>
</dbReference>
<reference evidence="2 3" key="1">
    <citation type="submission" date="2018-07" db="EMBL/GenBank/DDBJ databases">
        <title>Genome sequences of six Lactobacillus spp. isolated from bumble bee guts.</title>
        <authorList>
            <person name="Motta E.V.S."/>
            <person name="Moran N.A."/>
        </authorList>
    </citation>
    <scope>NUCLEOTIDE SEQUENCE [LARGE SCALE GENOMIC DNA]</scope>
    <source>
        <strain evidence="2 3">BI-4G</strain>
    </source>
</reference>
<dbReference type="EMBL" id="QOCU01000001">
    <property type="protein sequence ID" value="RHW53549.1"/>
    <property type="molecule type" value="Genomic_DNA"/>
</dbReference>
<organism evidence="2 3">
    <name type="scientific">Lactobacillus bombicola</name>
    <dbReference type="NCBI Taxonomy" id="1505723"/>
    <lineage>
        <taxon>Bacteria</taxon>
        <taxon>Bacillati</taxon>
        <taxon>Bacillota</taxon>
        <taxon>Bacilli</taxon>
        <taxon>Lactobacillales</taxon>
        <taxon>Lactobacillaceae</taxon>
        <taxon>Lactobacillus</taxon>
    </lineage>
</organism>
<feature type="transmembrane region" description="Helical" evidence="1">
    <location>
        <begin position="12"/>
        <end position="29"/>
    </location>
</feature>
<evidence type="ECO:0000256" key="1">
    <source>
        <dbReference type="SAM" id="Phobius"/>
    </source>
</evidence>
<name>A0ABX9LWP6_9LACO</name>
<evidence type="ECO:0008006" key="4">
    <source>
        <dbReference type="Google" id="ProtNLM"/>
    </source>
</evidence>
<keyword evidence="1" id="KW-0812">Transmembrane</keyword>
<evidence type="ECO:0000313" key="2">
    <source>
        <dbReference type="EMBL" id="RHW53549.1"/>
    </source>
</evidence>
<proteinExistence type="predicted"/>
<protein>
    <recommendedName>
        <fullName evidence="4">Phage holin</fullName>
    </recommendedName>
</protein>
<sequence>MSVKDMFDLGYYGLIVVAIVAYVVVKLYSQKHTIKNKWVAQIPDLAAAFVHEAETTSGDGTKKMDIVITNVCDILRQNKVAVTPEVEAMIRAFAEKEVAKMNASKPKEAAEEVK</sequence>
<dbReference type="Pfam" id="PF09682">
    <property type="entry name" value="Phage_holin_6_1"/>
    <property type="match status" value="1"/>
</dbReference>
<keyword evidence="3" id="KW-1185">Reference proteome</keyword>